<reference evidence="2" key="1">
    <citation type="submission" date="2017-09" db="EMBL/GenBank/DDBJ databases">
        <title>Depth-based differentiation of microbial function through sediment-hosted aquifers and enrichment of novel symbionts in the deep terrestrial subsurface.</title>
        <authorList>
            <person name="Probst A.J."/>
            <person name="Ladd B."/>
            <person name="Jarett J.K."/>
            <person name="Geller-Mcgrath D.E."/>
            <person name="Sieber C.M.K."/>
            <person name="Emerson J.B."/>
            <person name="Anantharaman K."/>
            <person name="Thomas B.C."/>
            <person name="Malmstrom R."/>
            <person name="Stieglmeier M."/>
            <person name="Klingl A."/>
            <person name="Woyke T."/>
            <person name="Ryan C.M."/>
            <person name="Banfield J.F."/>
        </authorList>
    </citation>
    <scope>NUCLEOTIDE SEQUENCE [LARGE SCALE GENOMIC DNA]</scope>
</reference>
<organism evidence="1 2">
    <name type="scientific">Candidatus Magasanikbacteria bacterium CG_4_9_14_3_um_filter_32_9</name>
    <dbReference type="NCBI Taxonomy" id="1974644"/>
    <lineage>
        <taxon>Bacteria</taxon>
        <taxon>Candidatus Magasanikiibacteriota</taxon>
    </lineage>
</organism>
<accession>A0A2M7Z6M3</accession>
<sequence length="202" mass="24323">MHTEEKQSHLLKLDLKNLTVWELNTIIRERQELRKEAWQEFRKRKPQSIREYNFLFNQLVSYMEFPEIRESVWRAFLNIEKTNGLVFSHLSVTAYSSVSGFRTRIASRKMKHTEIENVGERLLCLIFGDFPKFEEKVKKELMRRFFRDSKLLSTGKFHLITIVRCNDYSTKLKLWAADILLTEKLNIRDLNYIYTNLPELKK</sequence>
<protein>
    <submittedName>
        <fullName evidence="1">Uncharacterized protein</fullName>
    </submittedName>
</protein>
<dbReference type="AlphaFoldDB" id="A0A2M7Z6M3"/>
<proteinExistence type="predicted"/>
<dbReference type="EMBL" id="PFVJ01000052">
    <property type="protein sequence ID" value="PJA89769.1"/>
    <property type="molecule type" value="Genomic_DNA"/>
</dbReference>
<comment type="caution">
    <text evidence="1">The sequence shown here is derived from an EMBL/GenBank/DDBJ whole genome shotgun (WGS) entry which is preliminary data.</text>
</comment>
<gene>
    <name evidence="1" type="ORF">CO137_02495</name>
</gene>
<name>A0A2M7Z6M3_9BACT</name>
<evidence type="ECO:0000313" key="2">
    <source>
        <dbReference type="Proteomes" id="UP000230843"/>
    </source>
</evidence>
<dbReference type="Proteomes" id="UP000230843">
    <property type="component" value="Unassembled WGS sequence"/>
</dbReference>
<evidence type="ECO:0000313" key="1">
    <source>
        <dbReference type="EMBL" id="PJA89769.1"/>
    </source>
</evidence>